<sequence length="186" mass="20731">MATIQKQLVWPELGRIERRTLFMGETAYTLTIFPLLGIASQPLAHLLSLFEDPLALQQRRLKQMTYIAVLGLLLLAALGLYLSIRHALRPFDQPVVALARLAQGELNVSLASRRYDDEVGQLMQALQRLVERLREIIGGIHRASDDLQASAGTMAALAESTKIQFDHQKIKIAHVDRAAMHMAQSA</sequence>
<reference evidence="8" key="1">
    <citation type="submission" date="2020-01" db="EMBL/GenBank/DDBJ databases">
        <title>Caldichromatium gen. nov., sp. nov., a thermophilic purple sulfur bacterium member of the family Chromatiaceae isolated from Nakabusa hot spring, Japan.</title>
        <authorList>
            <person name="Saini M.K."/>
            <person name="Hanada S."/>
            <person name="Tank M."/>
        </authorList>
    </citation>
    <scope>NUCLEOTIDE SEQUENCE [LARGE SCALE GENOMIC DNA]</scope>
    <source>
        <strain evidence="8">No.7</strain>
    </source>
</reference>
<dbReference type="KEGG" id="cjap:GWK36_12355"/>
<dbReference type="SUPFAM" id="SSF158472">
    <property type="entry name" value="HAMP domain-like"/>
    <property type="match status" value="1"/>
</dbReference>
<dbReference type="PANTHER" id="PTHR32089:SF119">
    <property type="entry name" value="METHYL-ACCEPTING CHEMOTAXIS PROTEIN CTPL"/>
    <property type="match status" value="1"/>
</dbReference>
<gene>
    <name evidence="7" type="ORF">GWK36_12355</name>
</gene>
<feature type="domain" description="HAMP" evidence="6">
    <location>
        <begin position="85"/>
        <end position="138"/>
    </location>
</feature>
<comment type="subcellular location">
    <subcellularLocation>
        <location evidence="1">Membrane</location>
        <topology evidence="1">Multi-pass membrane protein</topology>
    </subcellularLocation>
</comment>
<dbReference type="GO" id="GO:0016020">
    <property type="term" value="C:membrane"/>
    <property type="evidence" value="ECO:0007669"/>
    <property type="project" value="UniProtKB-SubCell"/>
</dbReference>
<protein>
    <submittedName>
        <fullName evidence="7">Methyl-accepting chemotaxis protein</fullName>
    </submittedName>
</protein>
<dbReference type="RefSeq" id="WP_166271510.1">
    <property type="nucleotide sequence ID" value="NZ_CP048029.1"/>
</dbReference>
<dbReference type="InterPro" id="IPR003660">
    <property type="entry name" value="HAMP_dom"/>
</dbReference>
<dbReference type="AlphaFoldDB" id="A0A6G7VEY5"/>
<evidence type="ECO:0000256" key="2">
    <source>
        <dbReference type="ARBA" id="ARBA00022692"/>
    </source>
</evidence>
<evidence type="ECO:0000313" key="8">
    <source>
        <dbReference type="Proteomes" id="UP000502699"/>
    </source>
</evidence>
<keyword evidence="8" id="KW-1185">Reference proteome</keyword>
<organism evidence="7 8">
    <name type="scientific">Caldichromatium japonicum</name>
    <dbReference type="NCBI Taxonomy" id="2699430"/>
    <lineage>
        <taxon>Bacteria</taxon>
        <taxon>Pseudomonadati</taxon>
        <taxon>Pseudomonadota</taxon>
        <taxon>Gammaproteobacteria</taxon>
        <taxon>Chromatiales</taxon>
        <taxon>Chromatiaceae</taxon>
        <taxon>Caldichromatium</taxon>
    </lineage>
</organism>
<keyword evidence="3 5" id="KW-1133">Transmembrane helix</keyword>
<name>A0A6G7VEY5_9GAMM</name>
<dbReference type="Proteomes" id="UP000502699">
    <property type="component" value="Chromosome"/>
</dbReference>
<evidence type="ECO:0000259" key="6">
    <source>
        <dbReference type="PROSITE" id="PS50885"/>
    </source>
</evidence>
<evidence type="ECO:0000256" key="5">
    <source>
        <dbReference type="SAM" id="Phobius"/>
    </source>
</evidence>
<keyword evidence="4 5" id="KW-0472">Membrane</keyword>
<dbReference type="SMART" id="SM00304">
    <property type="entry name" value="HAMP"/>
    <property type="match status" value="1"/>
</dbReference>
<evidence type="ECO:0000256" key="1">
    <source>
        <dbReference type="ARBA" id="ARBA00004141"/>
    </source>
</evidence>
<dbReference type="Gene3D" id="6.10.340.10">
    <property type="match status" value="1"/>
</dbReference>
<dbReference type="CDD" id="cd06225">
    <property type="entry name" value="HAMP"/>
    <property type="match status" value="1"/>
</dbReference>
<feature type="transmembrane region" description="Helical" evidence="5">
    <location>
        <begin position="64"/>
        <end position="84"/>
    </location>
</feature>
<accession>A0A6G7VEY5</accession>
<dbReference type="GO" id="GO:0007165">
    <property type="term" value="P:signal transduction"/>
    <property type="evidence" value="ECO:0007669"/>
    <property type="project" value="InterPro"/>
</dbReference>
<evidence type="ECO:0000313" key="7">
    <source>
        <dbReference type="EMBL" id="QIK38643.1"/>
    </source>
</evidence>
<dbReference type="Pfam" id="PF00672">
    <property type="entry name" value="HAMP"/>
    <property type="match status" value="1"/>
</dbReference>
<dbReference type="PANTHER" id="PTHR32089">
    <property type="entry name" value="METHYL-ACCEPTING CHEMOTAXIS PROTEIN MCPB"/>
    <property type="match status" value="1"/>
</dbReference>
<evidence type="ECO:0000256" key="3">
    <source>
        <dbReference type="ARBA" id="ARBA00022989"/>
    </source>
</evidence>
<keyword evidence="2 5" id="KW-0812">Transmembrane</keyword>
<feature type="transmembrane region" description="Helical" evidence="5">
    <location>
        <begin position="21"/>
        <end position="44"/>
    </location>
</feature>
<dbReference type="EMBL" id="CP048029">
    <property type="protein sequence ID" value="QIK38643.1"/>
    <property type="molecule type" value="Genomic_DNA"/>
</dbReference>
<dbReference type="PROSITE" id="PS50885">
    <property type="entry name" value="HAMP"/>
    <property type="match status" value="1"/>
</dbReference>
<proteinExistence type="predicted"/>
<evidence type="ECO:0000256" key="4">
    <source>
        <dbReference type="ARBA" id="ARBA00023136"/>
    </source>
</evidence>